<dbReference type="Gene3D" id="3.30.70.1890">
    <property type="match status" value="1"/>
</dbReference>
<reference evidence="5 6" key="1">
    <citation type="journal article" date="2016" name="Int. J. Syst. Evol. Microbiol.">
        <title>Caldimicrobium thiodismutans sp. nov., a sulfur-disproportionating bacterium isolated from a hot spring, and emended description of the genus Caldimicrobium.</title>
        <authorList>
            <person name="Kojima H."/>
            <person name="Umezawa K."/>
            <person name="Fukui M."/>
        </authorList>
    </citation>
    <scope>NUCLEOTIDE SEQUENCE [LARGE SCALE GENOMIC DNA]</scope>
    <source>
        <strain evidence="5 6">TF1</strain>
    </source>
</reference>
<feature type="domain" description="CRISPR associated protein Cas6 C-terminal" evidence="4">
    <location>
        <begin position="126"/>
        <end position="218"/>
    </location>
</feature>
<dbReference type="InterPro" id="IPR049435">
    <property type="entry name" value="Cas_Cas6_C"/>
</dbReference>
<dbReference type="InterPro" id="IPR010156">
    <property type="entry name" value="CRISPR-assoc_prot_Cas6"/>
</dbReference>
<keyword evidence="2" id="KW-0694">RNA-binding</keyword>
<evidence type="ECO:0000313" key="6">
    <source>
        <dbReference type="Proteomes" id="UP000068196"/>
    </source>
</evidence>
<evidence type="ECO:0000256" key="3">
    <source>
        <dbReference type="ARBA" id="ARBA00023118"/>
    </source>
</evidence>
<dbReference type="KEGG" id="cthi:THC_0732"/>
<accession>A0A0U5AGL2</accession>
<comment type="similarity">
    <text evidence="1">Belongs to the CRISPR-associated protein Cas6/Cse3/CasE family.</text>
</comment>
<dbReference type="PANTHER" id="PTHR36984">
    <property type="entry name" value="CRISPR-ASSOCIATED ENDORIBONUCLEASE CAS6 1"/>
    <property type="match status" value="1"/>
</dbReference>
<dbReference type="CDD" id="cd21140">
    <property type="entry name" value="Cas6_I-like"/>
    <property type="match status" value="1"/>
</dbReference>
<dbReference type="AlphaFoldDB" id="A0A0U5AGL2"/>
<dbReference type="EMBL" id="AP014945">
    <property type="protein sequence ID" value="BAU23123.1"/>
    <property type="molecule type" value="Genomic_DNA"/>
</dbReference>
<keyword evidence="6" id="KW-1185">Reference proteome</keyword>
<reference evidence="6" key="2">
    <citation type="journal article" date="2016" name="Int. J. Syst. Evol. Microbiol.">
        <title>Caldimicrobium thiodismutans sp. nov., a sulfur-disproportionating bacterium isolated from a hot spring.</title>
        <authorList>
            <person name="Kojima H."/>
            <person name="Umezawa K."/>
            <person name="Fukui M."/>
        </authorList>
    </citation>
    <scope>NUCLEOTIDE SEQUENCE [LARGE SCALE GENOMIC DNA]</scope>
    <source>
        <strain evidence="6">TF1</strain>
    </source>
</reference>
<evidence type="ECO:0000313" key="5">
    <source>
        <dbReference type="EMBL" id="BAU23123.1"/>
    </source>
</evidence>
<dbReference type="STRING" id="1653476.THC_0732"/>
<evidence type="ECO:0000256" key="2">
    <source>
        <dbReference type="ARBA" id="ARBA00022884"/>
    </source>
</evidence>
<proteinExistence type="inferred from homology"/>
<sequence length="289" mass="33977">MRLKITFCPVDKDQIILPIQYNEILQGFIYNSLERGLAERIHNFGFEDPKTKRKFKLFTFSRLLSLQKPLIKNGNIVFSGSFTFFVASPVKEFIQSLAQSILTREVLTLGKVRVLLQSVEVMSPPRYQEKIYVRTLSPITVYSTFRKPDGKKITYYYSPFEEDFRKQILENLNKKLRSLGREADLDGSIRPYKVSSRNQRIILYKNMVIKAWDGVFELCLPSFEPTYEELKHLYLYTTSLQKTRFEPTYEELKRNASISIFSLFKSFEPTYEELKLASSKICKTHPKMF</sequence>
<gene>
    <name evidence="5" type="ORF">THC_0732</name>
</gene>
<dbReference type="Proteomes" id="UP000068196">
    <property type="component" value="Chromosome"/>
</dbReference>
<dbReference type="Pfam" id="PF01881">
    <property type="entry name" value="Cas_Cas6_C"/>
    <property type="match status" value="1"/>
</dbReference>
<organism evidence="5 6">
    <name type="scientific">Caldimicrobium thiodismutans</name>
    <dbReference type="NCBI Taxonomy" id="1653476"/>
    <lineage>
        <taxon>Bacteria</taxon>
        <taxon>Pseudomonadati</taxon>
        <taxon>Thermodesulfobacteriota</taxon>
        <taxon>Thermodesulfobacteria</taxon>
        <taxon>Thermodesulfobacteriales</taxon>
        <taxon>Thermodesulfobacteriaceae</taxon>
        <taxon>Caldimicrobium</taxon>
    </lineage>
</organism>
<dbReference type="PANTHER" id="PTHR36984:SF1">
    <property type="entry name" value="CRISPR-ASSOCIATED ENDORIBONUCLEASE CAS6 1"/>
    <property type="match status" value="1"/>
</dbReference>
<evidence type="ECO:0000259" key="4">
    <source>
        <dbReference type="Pfam" id="PF01881"/>
    </source>
</evidence>
<dbReference type="GO" id="GO:0003723">
    <property type="term" value="F:RNA binding"/>
    <property type="evidence" value="ECO:0007669"/>
    <property type="project" value="UniProtKB-KW"/>
</dbReference>
<protein>
    <submittedName>
        <fullName evidence="5">CRISPR-associated protein Cas6</fullName>
    </submittedName>
</protein>
<dbReference type="GO" id="GO:0051607">
    <property type="term" value="P:defense response to virus"/>
    <property type="evidence" value="ECO:0007669"/>
    <property type="project" value="UniProtKB-KW"/>
</dbReference>
<dbReference type="NCBIfam" id="TIGR01877">
    <property type="entry name" value="cas_cas6"/>
    <property type="match status" value="1"/>
</dbReference>
<dbReference type="PATRIC" id="fig|1653476.3.peg.755"/>
<dbReference type="GO" id="GO:0016788">
    <property type="term" value="F:hydrolase activity, acting on ester bonds"/>
    <property type="evidence" value="ECO:0007669"/>
    <property type="project" value="InterPro"/>
</dbReference>
<keyword evidence="3" id="KW-0051">Antiviral defense</keyword>
<dbReference type="Gene3D" id="3.30.70.1900">
    <property type="match status" value="1"/>
</dbReference>
<name>A0A0U5AGL2_9BACT</name>
<evidence type="ECO:0000256" key="1">
    <source>
        <dbReference type="ARBA" id="ARBA00005937"/>
    </source>
</evidence>
<dbReference type="Pfam" id="PF21350">
    <property type="entry name" value="Cas6_I-A"/>
    <property type="match status" value="1"/>
</dbReference>
<dbReference type="InterPro" id="IPR045747">
    <property type="entry name" value="CRISPR-assoc_prot_Cas6_N_sf"/>
</dbReference>